<dbReference type="InterPro" id="IPR010982">
    <property type="entry name" value="Lambda_DNA-bd_dom_sf"/>
</dbReference>
<feature type="binding site" evidence="7">
    <location>
        <position position="272"/>
    </location>
    <ligand>
        <name>substrate</name>
    </ligand>
</feature>
<dbReference type="GO" id="GO:0008652">
    <property type="term" value="P:amino acid biosynthetic process"/>
    <property type="evidence" value="ECO:0007669"/>
    <property type="project" value="UniProtKB-KW"/>
</dbReference>
<comment type="subunit">
    <text evidence="7">Monomer.</text>
</comment>
<dbReference type="CDD" id="cd00093">
    <property type="entry name" value="HTH_XRE"/>
    <property type="match status" value="1"/>
</dbReference>
<dbReference type="RefSeq" id="WP_093991027.1">
    <property type="nucleotide sequence ID" value="NZ_FXZK01000001.1"/>
</dbReference>
<dbReference type="AlphaFoldDB" id="A0A238LDB0"/>
<evidence type="ECO:0000256" key="1">
    <source>
        <dbReference type="ARBA" id="ARBA00022605"/>
    </source>
</evidence>
<dbReference type="GO" id="GO:0004765">
    <property type="term" value="F:shikimate kinase activity"/>
    <property type="evidence" value="ECO:0007669"/>
    <property type="project" value="UniProtKB-UniRule"/>
</dbReference>
<dbReference type="GO" id="GO:0009073">
    <property type="term" value="P:aromatic amino acid family biosynthetic process"/>
    <property type="evidence" value="ECO:0007669"/>
    <property type="project" value="UniProtKB-KW"/>
</dbReference>
<sequence>MPPESAVRSKSSVQYNAAMTKAPDTAIDPLIQQVGERVRIARTQMGMPRRQLSELSGVSPRYLAQLEGGDGNISIALLHRIAGALRMRIEWLVAEDDPRTSDVIKVAELFRSADEATQARVLRQLSPIPPTHSRAQRVCLIGLRGAGKSTLGRAAAGVLDMPFVELNKEIEAIGGMPIAEIMGLYGADGYRKLEADALEAVTAEHDRMVLAVAGGIVAEPRTFSTLLDTCHTVWLRATPMEHMNRVRAQGDERPMAGVPEAMSQLRSLLASRESLYAQAEAQLDTSSKTVDQSLNDLLDLIEESAFLSKP</sequence>
<dbReference type="Pfam" id="PF01381">
    <property type="entry name" value="HTH_3"/>
    <property type="match status" value="1"/>
</dbReference>
<comment type="function">
    <text evidence="7">Catalyzes the specific phosphorylation of the 3-hydroxyl group of shikimic acid using ATP as a cosubstrate.</text>
</comment>
<feature type="binding site" evidence="7">
    <location>
        <position position="214"/>
    </location>
    <ligand>
        <name>substrate</name>
    </ligand>
</feature>
<evidence type="ECO:0000313" key="10">
    <source>
        <dbReference type="Proteomes" id="UP000201613"/>
    </source>
</evidence>
<organism evidence="9 10">
    <name type="scientific">Flavimaricola marinus</name>
    <dbReference type="NCBI Taxonomy" id="1819565"/>
    <lineage>
        <taxon>Bacteria</taxon>
        <taxon>Pseudomonadati</taxon>
        <taxon>Pseudomonadota</taxon>
        <taxon>Alphaproteobacteria</taxon>
        <taxon>Rhodobacterales</taxon>
        <taxon>Paracoccaceae</taxon>
        <taxon>Flavimaricola</taxon>
    </lineage>
</organism>
<proteinExistence type="inferred from homology"/>
<keyword evidence="5 7" id="KW-0067">ATP-binding</keyword>
<dbReference type="CDD" id="cd00464">
    <property type="entry name" value="SK"/>
    <property type="match status" value="1"/>
</dbReference>
<feature type="binding site" evidence="7">
    <location>
        <begin position="145"/>
        <end position="150"/>
    </location>
    <ligand>
        <name>ATP</name>
        <dbReference type="ChEBI" id="CHEBI:30616"/>
    </ligand>
</feature>
<name>A0A238LDB0_9RHOB</name>
<keyword evidence="7" id="KW-0479">Metal-binding</keyword>
<comment type="similarity">
    <text evidence="7">Belongs to the shikimate kinase family.</text>
</comment>
<comment type="catalytic activity">
    <reaction evidence="7">
        <text>shikimate + ATP = 3-phosphoshikimate + ADP + H(+)</text>
        <dbReference type="Rhea" id="RHEA:13121"/>
        <dbReference type="ChEBI" id="CHEBI:15378"/>
        <dbReference type="ChEBI" id="CHEBI:30616"/>
        <dbReference type="ChEBI" id="CHEBI:36208"/>
        <dbReference type="ChEBI" id="CHEBI:145989"/>
        <dbReference type="ChEBI" id="CHEBI:456216"/>
        <dbReference type="EC" id="2.7.1.71"/>
    </reaction>
</comment>
<keyword evidence="7" id="KW-0963">Cytoplasm</keyword>
<dbReference type="SUPFAM" id="SSF47413">
    <property type="entry name" value="lambda repressor-like DNA-binding domains"/>
    <property type="match status" value="1"/>
</dbReference>
<keyword evidence="7" id="KW-0460">Magnesium</keyword>
<dbReference type="InterPro" id="IPR027417">
    <property type="entry name" value="P-loop_NTPase"/>
</dbReference>
<gene>
    <name evidence="9" type="primary">aroK_1</name>
    <name evidence="7" type="synonym">aroK</name>
    <name evidence="9" type="ORF">LOM8899_01040</name>
</gene>
<feature type="binding site" evidence="7">
    <location>
        <position position="253"/>
    </location>
    <ligand>
        <name>ATP</name>
        <dbReference type="ChEBI" id="CHEBI:30616"/>
    </ligand>
</feature>
<keyword evidence="4 7" id="KW-0418">Kinase</keyword>
<keyword evidence="6 7" id="KW-0057">Aromatic amino acid biosynthesis</keyword>
<dbReference type="HAMAP" id="MF_00109">
    <property type="entry name" value="Shikimate_kinase"/>
    <property type="match status" value="1"/>
</dbReference>
<dbReference type="GO" id="GO:0005829">
    <property type="term" value="C:cytosol"/>
    <property type="evidence" value="ECO:0007669"/>
    <property type="project" value="TreeGrafter"/>
</dbReference>
<dbReference type="PRINTS" id="PR01100">
    <property type="entry name" value="SHIKIMTKNASE"/>
</dbReference>
<reference evidence="9 10" key="1">
    <citation type="submission" date="2017-05" db="EMBL/GenBank/DDBJ databases">
        <authorList>
            <person name="Song R."/>
            <person name="Chenine A.L."/>
            <person name="Ruprecht R.M."/>
        </authorList>
    </citation>
    <scope>NUCLEOTIDE SEQUENCE [LARGE SCALE GENOMIC DNA]</scope>
    <source>
        <strain evidence="9 10">CECT 8899</strain>
    </source>
</reference>
<dbReference type="SMART" id="SM00530">
    <property type="entry name" value="HTH_XRE"/>
    <property type="match status" value="1"/>
</dbReference>
<feature type="binding site" evidence="7">
    <location>
        <position position="149"/>
    </location>
    <ligand>
        <name>Mg(2+)</name>
        <dbReference type="ChEBI" id="CHEBI:18420"/>
    </ligand>
</feature>
<dbReference type="GO" id="GO:0009423">
    <property type="term" value="P:chorismate biosynthetic process"/>
    <property type="evidence" value="ECO:0007669"/>
    <property type="project" value="UniProtKB-UniRule"/>
</dbReference>
<evidence type="ECO:0000256" key="6">
    <source>
        <dbReference type="ARBA" id="ARBA00023141"/>
    </source>
</evidence>
<comment type="subcellular location">
    <subcellularLocation>
        <location evidence="7">Cytoplasm</location>
    </subcellularLocation>
</comment>
<dbReference type="GO" id="GO:0005524">
    <property type="term" value="F:ATP binding"/>
    <property type="evidence" value="ECO:0007669"/>
    <property type="project" value="UniProtKB-UniRule"/>
</dbReference>
<dbReference type="EMBL" id="FXZK01000001">
    <property type="protein sequence ID" value="SMY06910.1"/>
    <property type="molecule type" value="Genomic_DNA"/>
</dbReference>
<dbReference type="GO" id="GO:0003677">
    <property type="term" value="F:DNA binding"/>
    <property type="evidence" value="ECO:0007669"/>
    <property type="project" value="InterPro"/>
</dbReference>
<evidence type="ECO:0000256" key="2">
    <source>
        <dbReference type="ARBA" id="ARBA00022679"/>
    </source>
</evidence>
<comment type="caution">
    <text evidence="7">Lacks conserved residue(s) required for the propagation of feature annotation.</text>
</comment>
<dbReference type="InterPro" id="IPR000623">
    <property type="entry name" value="Shikimate_kinase/TSH1"/>
</dbReference>
<dbReference type="EC" id="2.7.1.71" evidence="7"/>
<evidence type="ECO:0000256" key="3">
    <source>
        <dbReference type="ARBA" id="ARBA00022741"/>
    </source>
</evidence>
<evidence type="ECO:0000256" key="4">
    <source>
        <dbReference type="ARBA" id="ARBA00022777"/>
    </source>
</evidence>
<dbReference type="OrthoDB" id="9800332at2"/>
<dbReference type="NCBIfam" id="NF006015">
    <property type="entry name" value="PRK08154.1"/>
    <property type="match status" value="1"/>
</dbReference>
<keyword evidence="2 7" id="KW-0808">Transferase</keyword>
<keyword evidence="1 7" id="KW-0028">Amino-acid biosynthesis</keyword>
<dbReference type="PROSITE" id="PS50943">
    <property type="entry name" value="HTH_CROC1"/>
    <property type="match status" value="1"/>
</dbReference>
<comment type="cofactor">
    <cofactor evidence="7">
        <name>Mg(2+)</name>
        <dbReference type="ChEBI" id="CHEBI:18420"/>
    </cofactor>
    <text evidence="7">Binds 1 Mg(2+) ion per subunit.</text>
</comment>
<dbReference type="Gene3D" id="3.40.50.300">
    <property type="entry name" value="P-loop containing nucleotide triphosphate hydrolases"/>
    <property type="match status" value="1"/>
</dbReference>
<evidence type="ECO:0000256" key="7">
    <source>
        <dbReference type="HAMAP-Rule" id="MF_00109"/>
    </source>
</evidence>
<evidence type="ECO:0000313" key="9">
    <source>
        <dbReference type="EMBL" id="SMY06910.1"/>
    </source>
</evidence>
<dbReference type="PANTHER" id="PTHR21087">
    <property type="entry name" value="SHIKIMATE KINASE"/>
    <property type="match status" value="1"/>
</dbReference>
<accession>A0A238LDB0</accession>
<dbReference type="GO" id="GO:0000287">
    <property type="term" value="F:magnesium ion binding"/>
    <property type="evidence" value="ECO:0007669"/>
    <property type="project" value="UniProtKB-UniRule"/>
</dbReference>
<feature type="domain" description="HTH cro/C1-type" evidence="8">
    <location>
        <begin position="38"/>
        <end position="92"/>
    </location>
</feature>
<dbReference type="Pfam" id="PF01202">
    <property type="entry name" value="SKI"/>
    <property type="match status" value="1"/>
</dbReference>
<dbReference type="Proteomes" id="UP000201613">
    <property type="component" value="Unassembled WGS sequence"/>
</dbReference>
<dbReference type="InterPro" id="IPR031322">
    <property type="entry name" value="Shikimate/glucono_kinase"/>
</dbReference>
<dbReference type="PANTHER" id="PTHR21087:SF16">
    <property type="entry name" value="SHIKIMATE KINASE 1, CHLOROPLASTIC"/>
    <property type="match status" value="1"/>
</dbReference>
<evidence type="ECO:0000259" key="8">
    <source>
        <dbReference type="PROSITE" id="PS50943"/>
    </source>
</evidence>
<comment type="pathway">
    <text evidence="7">Metabolic intermediate biosynthesis; chorismate biosynthesis; chorismate from D-erythrose 4-phosphate and phosphoenolpyruvate: step 5/7.</text>
</comment>
<protein>
    <recommendedName>
        <fullName evidence="7">Shikimate kinase</fullName>
        <shortName evidence="7">SK</shortName>
        <ecNumber evidence="7">2.7.1.71</ecNumber>
    </recommendedName>
</protein>
<keyword evidence="3 7" id="KW-0547">Nucleotide-binding</keyword>
<dbReference type="Gene3D" id="1.10.260.40">
    <property type="entry name" value="lambda repressor-like DNA-binding domains"/>
    <property type="match status" value="1"/>
</dbReference>
<dbReference type="UniPathway" id="UPA00053">
    <property type="reaction ID" value="UER00088"/>
</dbReference>
<dbReference type="InterPro" id="IPR001387">
    <property type="entry name" value="Cro/C1-type_HTH"/>
</dbReference>
<keyword evidence="10" id="KW-1185">Reference proteome</keyword>
<dbReference type="SUPFAM" id="SSF52540">
    <property type="entry name" value="P-loop containing nucleoside triphosphate hydrolases"/>
    <property type="match status" value="1"/>
</dbReference>
<feature type="binding site" evidence="7">
    <location>
        <position position="191"/>
    </location>
    <ligand>
        <name>substrate</name>
    </ligand>
</feature>
<evidence type="ECO:0000256" key="5">
    <source>
        <dbReference type="ARBA" id="ARBA00022840"/>
    </source>
</evidence>